<gene>
    <name evidence="4" type="ORF">GGQ87_000273</name>
</gene>
<evidence type="ECO:0000259" key="3">
    <source>
        <dbReference type="Pfam" id="PF00561"/>
    </source>
</evidence>
<accession>A0A7X5YK92</accession>
<feature type="compositionally biased region" description="Low complexity" evidence="1">
    <location>
        <begin position="410"/>
        <end position="420"/>
    </location>
</feature>
<dbReference type="InterPro" id="IPR000073">
    <property type="entry name" value="AB_hydrolase_1"/>
</dbReference>
<evidence type="ECO:0000313" key="5">
    <source>
        <dbReference type="Proteomes" id="UP000587415"/>
    </source>
</evidence>
<name>A0A7X5YK92_9CAUL</name>
<dbReference type="PANTHER" id="PTHR43798">
    <property type="entry name" value="MONOACYLGLYCEROL LIPASE"/>
    <property type="match status" value="1"/>
</dbReference>
<protein>
    <submittedName>
        <fullName evidence="4">Pimeloyl-ACP methyl ester carboxylesterase</fullName>
    </submittedName>
</protein>
<keyword evidence="5" id="KW-1185">Reference proteome</keyword>
<dbReference type="Gene3D" id="3.40.50.1820">
    <property type="entry name" value="alpha/beta hydrolase"/>
    <property type="match status" value="1"/>
</dbReference>
<reference evidence="4 5" key="1">
    <citation type="submission" date="2020-03" db="EMBL/GenBank/DDBJ databases">
        <title>Genomic Encyclopedia of Type Strains, Phase IV (KMG-IV): sequencing the most valuable type-strain genomes for metagenomic binning, comparative biology and taxonomic classification.</title>
        <authorList>
            <person name="Goeker M."/>
        </authorList>
    </citation>
    <scope>NUCLEOTIDE SEQUENCE [LARGE SCALE GENOMIC DNA]</scope>
    <source>
        <strain evidence="4 5">DSM 4736</strain>
    </source>
</reference>
<comment type="caution">
    <text evidence="4">The sequence shown here is derived from an EMBL/GenBank/DDBJ whole genome shotgun (WGS) entry which is preliminary data.</text>
</comment>
<feature type="transmembrane region" description="Helical" evidence="2">
    <location>
        <begin position="12"/>
        <end position="30"/>
    </location>
</feature>
<organism evidence="4 5">
    <name type="scientific">Brevundimonas alba</name>
    <dbReference type="NCBI Taxonomy" id="74314"/>
    <lineage>
        <taxon>Bacteria</taxon>
        <taxon>Pseudomonadati</taxon>
        <taxon>Pseudomonadota</taxon>
        <taxon>Alphaproteobacteria</taxon>
        <taxon>Caulobacterales</taxon>
        <taxon>Caulobacteraceae</taxon>
        <taxon>Brevundimonas</taxon>
    </lineage>
</organism>
<dbReference type="SUPFAM" id="SSF53474">
    <property type="entry name" value="alpha/beta-Hydrolases"/>
    <property type="match status" value="1"/>
</dbReference>
<evidence type="ECO:0000256" key="2">
    <source>
        <dbReference type="SAM" id="Phobius"/>
    </source>
</evidence>
<feature type="region of interest" description="Disordered" evidence="1">
    <location>
        <begin position="381"/>
        <end position="420"/>
    </location>
</feature>
<evidence type="ECO:0000256" key="1">
    <source>
        <dbReference type="SAM" id="MobiDB-lite"/>
    </source>
</evidence>
<dbReference type="InterPro" id="IPR050266">
    <property type="entry name" value="AB_hydrolase_sf"/>
</dbReference>
<feature type="domain" description="AB hydrolase-1" evidence="3">
    <location>
        <begin position="106"/>
        <end position="356"/>
    </location>
</feature>
<dbReference type="InterPro" id="IPR029058">
    <property type="entry name" value="AB_hydrolase_fold"/>
</dbReference>
<evidence type="ECO:0000313" key="4">
    <source>
        <dbReference type="EMBL" id="NJC40015.1"/>
    </source>
</evidence>
<sequence length="420" mass="45646">MVLFAFLQRILAIASIAVFAVAAWLLWSWYDAEHVAETLNLAEPSNARLWWGGALMAFSLLGRTPMLMLLGRGGTTAPARRAESVAVAGADGSVLHVEVEGAMDGPILVFSHGWGLSARIWAEARADLGKRFGLVFWDLPGLGRSGRPTTGYSVEAFAEDLHAVVDSLPEHRPVILVGHSIGGMIVQTFCARHPELLNHRIAGIVLENTTHTNPLTTMVFSRVLTPLQPLIEFACKLETFVSPLTWAMNWQAYLSGSSHVAARVVGFGTRPMREHLERTTRLITKNSPAVQALGNIAMCRWSVTDRLANVDVPALVFVGGRDLITKDHAGETIAEALPQGRLVRVEDAGHMGPVEKAAFYNEQIGDFAEFVRLLRSRAPAPTRRSFLSPDADLAPPAQPGDGPMDKARPATRTRPAARPI</sequence>
<keyword evidence="2" id="KW-0812">Transmembrane</keyword>
<keyword evidence="2" id="KW-1133">Transmembrane helix</keyword>
<dbReference type="EMBL" id="JAATJM010000001">
    <property type="protein sequence ID" value="NJC40015.1"/>
    <property type="molecule type" value="Genomic_DNA"/>
</dbReference>
<dbReference type="Pfam" id="PF00561">
    <property type="entry name" value="Abhydrolase_1"/>
    <property type="match status" value="1"/>
</dbReference>
<dbReference type="Proteomes" id="UP000587415">
    <property type="component" value="Unassembled WGS sequence"/>
</dbReference>
<dbReference type="AlphaFoldDB" id="A0A7X5YK92"/>
<keyword evidence="2" id="KW-0472">Membrane</keyword>
<proteinExistence type="predicted"/>
<feature type="transmembrane region" description="Helical" evidence="2">
    <location>
        <begin position="50"/>
        <end position="71"/>
    </location>
</feature>
<dbReference type="RefSeq" id="WP_168044935.1">
    <property type="nucleotide sequence ID" value="NZ_JAATJM010000001.1"/>
</dbReference>